<dbReference type="Proteomes" id="UP001348149">
    <property type="component" value="Unassembled WGS sequence"/>
</dbReference>
<keyword evidence="3" id="KW-1185">Reference proteome</keyword>
<sequence>MTVKFSISSTDQQRDEDQQKEMVTSIFHGGQKHLVRMLTRLKPKGEGAPKGPFDRG</sequence>
<feature type="region of interest" description="Disordered" evidence="1">
    <location>
        <begin position="1"/>
        <end position="20"/>
    </location>
</feature>
<accession>A0ABU6HNA0</accession>
<organism evidence="2 3">
    <name type="scientific">Mesobacterium hydrothermale</name>
    <dbReference type="NCBI Taxonomy" id="3111907"/>
    <lineage>
        <taxon>Bacteria</taxon>
        <taxon>Pseudomonadati</taxon>
        <taxon>Pseudomonadota</taxon>
        <taxon>Alphaproteobacteria</taxon>
        <taxon>Rhodobacterales</taxon>
        <taxon>Roseobacteraceae</taxon>
        <taxon>Mesobacterium</taxon>
    </lineage>
</organism>
<evidence type="ECO:0000256" key="1">
    <source>
        <dbReference type="SAM" id="MobiDB-lite"/>
    </source>
</evidence>
<evidence type="ECO:0000313" key="3">
    <source>
        <dbReference type="Proteomes" id="UP001348149"/>
    </source>
</evidence>
<evidence type="ECO:0000313" key="2">
    <source>
        <dbReference type="EMBL" id="MEC3863424.1"/>
    </source>
</evidence>
<reference evidence="2 3" key="1">
    <citation type="submission" date="2024-01" db="EMBL/GenBank/DDBJ databases">
        <title>Mesobacterium rodlantinim sp. nov., isolated from shallow sea hydrothermal systems off Kueishantao Island.</title>
        <authorList>
            <person name="Su Z."/>
            <person name="Tang K."/>
        </authorList>
    </citation>
    <scope>NUCLEOTIDE SEQUENCE [LARGE SCALE GENOMIC DNA]</scope>
    <source>
        <strain evidence="2 3">TK19101</strain>
    </source>
</reference>
<feature type="compositionally biased region" description="Polar residues" evidence="1">
    <location>
        <begin position="1"/>
        <end position="11"/>
    </location>
</feature>
<dbReference type="RefSeq" id="WP_326299519.1">
    <property type="nucleotide sequence ID" value="NZ_JAYLLH010000060.1"/>
</dbReference>
<name>A0ABU6HNA0_9RHOB</name>
<gene>
    <name evidence="2" type="ORF">VK792_19235</name>
</gene>
<comment type="caution">
    <text evidence="2">The sequence shown here is derived from an EMBL/GenBank/DDBJ whole genome shotgun (WGS) entry which is preliminary data.</text>
</comment>
<proteinExistence type="predicted"/>
<protein>
    <submittedName>
        <fullName evidence="2">Uncharacterized protein</fullName>
    </submittedName>
</protein>
<dbReference type="EMBL" id="JAYLLH010000060">
    <property type="protein sequence ID" value="MEC3863424.1"/>
    <property type="molecule type" value="Genomic_DNA"/>
</dbReference>